<name>A0A9N9DWE1_9GLOM</name>
<protein>
    <submittedName>
        <fullName evidence="1">3270_t:CDS:1</fullName>
    </submittedName>
</protein>
<gene>
    <name evidence="1" type="ORF">DEBURN_LOCUS11439</name>
</gene>
<dbReference type="OrthoDB" id="2304771at2759"/>
<dbReference type="AlphaFoldDB" id="A0A9N9DWE1"/>
<proteinExistence type="predicted"/>
<organism evidence="1 2">
    <name type="scientific">Diversispora eburnea</name>
    <dbReference type="NCBI Taxonomy" id="1213867"/>
    <lineage>
        <taxon>Eukaryota</taxon>
        <taxon>Fungi</taxon>
        <taxon>Fungi incertae sedis</taxon>
        <taxon>Mucoromycota</taxon>
        <taxon>Glomeromycotina</taxon>
        <taxon>Glomeromycetes</taxon>
        <taxon>Diversisporales</taxon>
        <taxon>Diversisporaceae</taxon>
        <taxon>Diversispora</taxon>
    </lineage>
</organism>
<reference evidence="1" key="1">
    <citation type="submission" date="2021-06" db="EMBL/GenBank/DDBJ databases">
        <authorList>
            <person name="Kallberg Y."/>
            <person name="Tangrot J."/>
            <person name="Rosling A."/>
        </authorList>
    </citation>
    <scope>NUCLEOTIDE SEQUENCE</scope>
    <source>
        <strain evidence="1">AZ414A</strain>
    </source>
</reference>
<dbReference type="Proteomes" id="UP000789706">
    <property type="component" value="Unassembled WGS sequence"/>
</dbReference>
<evidence type="ECO:0000313" key="2">
    <source>
        <dbReference type="Proteomes" id="UP000789706"/>
    </source>
</evidence>
<dbReference type="EMBL" id="CAJVPK010006378">
    <property type="protein sequence ID" value="CAG8650377.1"/>
    <property type="molecule type" value="Genomic_DNA"/>
</dbReference>
<sequence length="45" mass="5227">LADIISPYTDADPRKASKIIDSYLRQKEFIVIDLNKLRSESFSLR</sequence>
<feature type="non-terminal residue" evidence="1">
    <location>
        <position position="1"/>
    </location>
</feature>
<keyword evidence="2" id="KW-1185">Reference proteome</keyword>
<accession>A0A9N9DWE1</accession>
<evidence type="ECO:0000313" key="1">
    <source>
        <dbReference type="EMBL" id="CAG8650377.1"/>
    </source>
</evidence>
<comment type="caution">
    <text evidence="1">The sequence shown here is derived from an EMBL/GenBank/DDBJ whole genome shotgun (WGS) entry which is preliminary data.</text>
</comment>